<sequence length="170" mass="19372">MTVSYEHRLLFGYEGPLTMELLPSLVHSLDKLLAEEGLRPPMRRKIVTSLIELAQNIIRYASNDDQHLPSISITRTEKGILITARNLIYYSQELFLQAYLQNLLQMSREELERLHHSTLMGGSFSEKGGASLGLIQVILKADAFSYEITPVNDQHSWFTVKALFNVSSYE</sequence>
<proteinExistence type="predicted"/>
<evidence type="ECO:0000313" key="1">
    <source>
        <dbReference type="EMBL" id="BAL55277.1"/>
    </source>
</evidence>
<organism evidence="1">
    <name type="scientific">uncultured Bacteroidota bacterium</name>
    <dbReference type="NCBI Taxonomy" id="152509"/>
    <lineage>
        <taxon>Bacteria</taxon>
        <taxon>Pseudomonadati</taxon>
        <taxon>Bacteroidota</taxon>
        <taxon>environmental samples</taxon>
    </lineage>
</organism>
<accession>H5SGJ1</accession>
<protein>
    <submittedName>
        <fullName evidence="1">Hypothetical conserved protein</fullName>
    </submittedName>
</protein>
<dbReference type="AlphaFoldDB" id="H5SGJ1"/>
<reference evidence="1" key="2">
    <citation type="journal article" date="2012" name="PLoS ONE">
        <title>A Deeply Branching Thermophilic Bacterium with an Ancient Acetyl-CoA Pathway Dominates a Subsurface Ecosystem.</title>
        <authorList>
            <person name="Takami H."/>
            <person name="Noguchi H."/>
            <person name="Takaki Y."/>
            <person name="Uchiyama I."/>
            <person name="Toyoda A."/>
            <person name="Nishi S."/>
            <person name="Chee G.-J."/>
            <person name="Arai W."/>
            <person name="Nunoura T."/>
            <person name="Itoh T."/>
            <person name="Hattori M."/>
            <person name="Takai K."/>
        </authorList>
    </citation>
    <scope>NUCLEOTIDE SEQUENCE</scope>
</reference>
<dbReference type="InterPro" id="IPR046239">
    <property type="entry name" value="DUF6272"/>
</dbReference>
<dbReference type="Pfam" id="PF19788">
    <property type="entry name" value="DUF6272"/>
    <property type="match status" value="1"/>
</dbReference>
<gene>
    <name evidence="1" type="ORF">HGMM_F25B04C20</name>
</gene>
<reference evidence="1" key="1">
    <citation type="journal article" date="2005" name="Environ. Microbiol.">
        <title>Genetic and functional properties of uncultivated thermophilic crenarchaeotes from a subsurface gold mine as revealed by analysis of genome fragments.</title>
        <authorList>
            <person name="Nunoura T."/>
            <person name="Hirayama H."/>
            <person name="Takami H."/>
            <person name="Oida H."/>
            <person name="Nishi S."/>
            <person name="Shimamura S."/>
            <person name="Suzuki Y."/>
            <person name="Inagaki F."/>
            <person name="Takai K."/>
            <person name="Nealson K.H."/>
            <person name="Horikoshi K."/>
        </authorList>
    </citation>
    <scope>NUCLEOTIDE SEQUENCE</scope>
</reference>
<name>H5SGJ1_9BACT</name>
<dbReference type="EMBL" id="AP011714">
    <property type="protein sequence ID" value="BAL55277.1"/>
    <property type="molecule type" value="Genomic_DNA"/>
</dbReference>